<feature type="binding site" evidence="4">
    <location>
        <position position="61"/>
    </location>
    <ligand>
        <name>molybdate</name>
        <dbReference type="ChEBI" id="CHEBI:36264"/>
    </ligand>
</feature>
<evidence type="ECO:0000313" key="6">
    <source>
        <dbReference type="Proteomes" id="UP000585050"/>
    </source>
</evidence>
<keyword evidence="6" id="KW-1185">Reference proteome</keyword>
<dbReference type="PANTHER" id="PTHR30632">
    <property type="entry name" value="MOLYBDATE-BINDING PERIPLASMIC PROTEIN"/>
    <property type="match status" value="1"/>
</dbReference>
<gene>
    <name evidence="5" type="primary">modA</name>
    <name evidence="5" type="ORF">HGP29_22020</name>
</gene>
<accession>A0A7X8SPC0</accession>
<dbReference type="NCBIfam" id="TIGR01256">
    <property type="entry name" value="modA"/>
    <property type="match status" value="1"/>
</dbReference>
<dbReference type="AlphaFoldDB" id="A0A7X8SPC0"/>
<evidence type="ECO:0000256" key="2">
    <source>
        <dbReference type="ARBA" id="ARBA00022723"/>
    </source>
</evidence>
<keyword evidence="4" id="KW-0500">Molybdenum</keyword>
<dbReference type="EMBL" id="JABAIL010000008">
    <property type="protein sequence ID" value="NLR93894.1"/>
    <property type="molecule type" value="Genomic_DNA"/>
</dbReference>
<proteinExistence type="inferred from homology"/>
<evidence type="ECO:0000313" key="5">
    <source>
        <dbReference type="EMBL" id="NLR93894.1"/>
    </source>
</evidence>
<feature type="binding site" evidence="4">
    <location>
        <position position="166"/>
    </location>
    <ligand>
        <name>molybdate</name>
        <dbReference type="ChEBI" id="CHEBI:36264"/>
    </ligand>
</feature>
<dbReference type="Gene3D" id="3.40.190.10">
    <property type="entry name" value="Periplasmic binding protein-like II"/>
    <property type="match status" value="2"/>
</dbReference>
<organism evidence="5 6">
    <name type="scientific">Flammeovirga agarivorans</name>
    <dbReference type="NCBI Taxonomy" id="2726742"/>
    <lineage>
        <taxon>Bacteria</taxon>
        <taxon>Pseudomonadati</taxon>
        <taxon>Bacteroidota</taxon>
        <taxon>Cytophagia</taxon>
        <taxon>Cytophagales</taxon>
        <taxon>Flammeovirgaceae</taxon>
        <taxon>Flammeovirga</taxon>
    </lineage>
</organism>
<comment type="similarity">
    <text evidence="1">Belongs to the bacterial solute-binding protein ModA family.</text>
</comment>
<keyword evidence="2 4" id="KW-0479">Metal-binding</keyword>
<dbReference type="InterPro" id="IPR050682">
    <property type="entry name" value="ModA/WtpA"/>
</dbReference>
<dbReference type="GO" id="GO:0030973">
    <property type="term" value="F:molybdate ion binding"/>
    <property type="evidence" value="ECO:0007669"/>
    <property type="project" value="InterPro"/>
</dbReference>
<dbReference type="PANTHER" id="PTHR30632:SF14">
    <property type="entry name" value="TUNGSTATE_MOLYBDATE_CHROMATE-BINDING PROTEIN MODA"/>
    <property type="match status" value="1"/>
</dbReference>
<dbReference type="GO" id="GO:0046872">
    <property type="term" value="F:metal ion binding"/>
    <property type="evidence" value="ECO:0007669"/>
    <property type="project" value="UniProtKB-KW"/>
</dbReference>
<dbReference type="InterPro" id="IPR005950">
    <property type="entry name" value="ModA"/>
</dbReference>
<reference evidence="5 6" key="1">
    <citation type="submission" date="2020-04" db="EMBL/GenBank/DDBJ databases">
        <title>Flammeovirga sp. SR4, a novel species isolated from seawater.</title>
        <authorList>
            <person name="Wang X."/>
        </authorList>
    </citation>
    <scope>NUCLEOTIDE SEQUENCE [LARGE SCALE GENOMIC DNA]</scope>
    <source>
        <strain evidence="5 6">SR4</strain>
    </source>
</reference>
<evidence type="ECO:0000256" key="1">
    <source>
        <dbReference type="ARBA" id="ARBA00009175"/>
    </source>
</evidence>
<keyword evidence="3" id="KW-0732">Signal</keyword>
<evidence type="ECO:0000256" key="4">
    <source>
        <dbReference type="PIRSR" id="PIRSR004846-1"/>
    </source>
</evidence>
<dbReference type="GO" id="GO:0015689">
    <property type="term" value="P:molybdate ion transport"/>
    <property type="evidence" value="ECO:0007669"/>
    <property type="project" value="InterPro"/>
</dbReference>
<sequence length="246" mass="27268">MRNILSGLVLFLVISLQGCDTSKRSTLKIATSANMNFVMRELVQEFNKETSIECDIILSSSGKLYHQIKEGAPYDVFVSADMKYPQQLFEEGKTLKSPDIYTKGTLVAWTIKPIELRNMDDIFSASIHKIGIANPKTAPYGVAAISAIHEVFGTNLDEKLVYGESISQITRYVHSGSVDVAFTSLFIANSPSLKNVGHWVKVPNELYPKINQGAVVIKGNDEENAQLFLNWLMSKKGQDIIASFSN</sequence>
<dbReference type="CDD" id="cd13539">
    <property type="entry name" value="PBP2_AvModA"/>
    <property type="match status" value="1"/>
</dbReference>
<evidence type="ECO:0000256" key="3">
    <source>
        <dbReference type="ARBA" id="ARBA00022729"/>
    </source>
</evidence>
<dbReference type="InterPro" id="IPR044084">
    <property type="entry name" value="AvModA-like_subst-bd"/>
</dbReference>
<dbReference type="Proteomes" id="UP000585050">
    <property type="component" value="Unassembled WGS sequence"/>
</dbReference>
<dbReference type="PIRSF" id="PIRSF004846">
    <property type="entry name" value="ModA"/>
    <property type="match status" value="1"/>
</dbReference>
<dbReference type="PROSITE" id="PS51257">
    <property type="entry name" value="PROKAR_LIPOPROTEIN"/>
    <property type="match status" value="1"/>
</dbReference>
<dbReference type="Pfam" id="PF13531">
    <property type="entry name" value="SBP_bac_11"/>
    <property type="match status" value="1"/>
</dbReference>
<name>A0A7X8SPC0_9BACT</name>
<protein>
    <submittedName>
        <fullName evidence="5">Molybdate ABC transporter substrate-binding protein</fullName>
    </submittedName>
</protein>
<comment type="caution">
    <text evidence="5">The sequence shown here is derived from an EMBL/GenBank/DDBJ whole genome shotgun (WGS) entry which is preliminary data.</text>
</comment>
<dbReference type="RefSeq" id="WP_168884601.1">
    <property type="nucleotide sequence ID" value="NZ_JABAIL010000008.1"/>
</dbReference>
<dbReference type="SUPFAM" id="SSF53850">
    <property type="entry name" value="Periplasmic binding protein-like II"/>
    <property type="match status" value="1"/>
</dbReference>